<feature type="non-terminal residue" evidence="2">
    <location>
        <position position="1"/>
    </location>
</feature>
<dbReference type="EMBL" id="LAZR01036389">
    <property type="protein sequence ID" value="KKL24971.1"/>
    <property type="molecule type" value="Genomic_DNA"/>
</dbReference>
<proteinExistence type="predicted"/>
<gene>
    <name evidence="2" type="ORF">LCGC14_2409960</name>
</gene>
<reference evidence="2" key="1">
    <citation type="journal article" date="2015" name="Nature">
        <title>Complex archaea that bridge the gap between prokaryotes and eukaryotes.</title>
        <authorList>
            <person name="Spang A."/>
            <person name="Saw J.H."/>
            <person name="Jorgensen S.L."/>
            <person name="Zaremba-Niedzwiedzka K."/>
            <person name="Martijn J."/>
            <person name="Lind A.E."/>
            <person name="van Eijk R."/>
            <person name="Schleper C."/>
            <person name="Guy L."/>
            <person name="Ettema T.J."/>
        </authorList>
    </citation>
    <scope>NUCLEOTIDE SEQUENCE</scope>
</reference>
<comment type="caution">
    <text evidence="2">The sequence shown here is derived from an EMBL/GenBank/DDBJ whole genome shotgun (WGS) entry which is preliminary data.</text>
</comment>
<feature type="region of interest" description="Disordered" evidence="1">
    <location>
        <begin position="1"/>
        <end position="50"/>
    </location>
</feature>
<sequence>SELMRHNNIQTTIKFYGKRRPEDRQQDLEKGAELPPHPVPSRYVSRKVRP</sequence>
<evidence type="ECO:0000256" key="1">
    <source>
        <dbReference type="SAM" id="MobiDB-lite"/>
    </source>
</evidence>
<organism evidence="2">
    <name type="scientific">marine sediment metagenome</name>
    <dbReference type="NCBI Taxonomy" id="412755"/>
    <lineage>
        <taxon>unclassified sequences</taxon>
        <taxon>metagenomes</taxon>
        <taxon>ecological metagenomes</taxon>
    </lineage>
</organism>
<evidence type="ECO:0000313" key="2">
    <source>
        <dbReference type="EMBL" id="KKL24971.1"/>
    </source>
</evidence>
<name>A0A0F9E4Y7_9ZZZZ</name>
<accession>A0A0F9E4Y7</accession>
<dbReference type="AlphaFoldDB" id="A0A0F9E4Y7"/>
<feature type="compositionally biased region" description="Basic and acidic residues" evidence="1">
    <location>
        <begin position="19"/>
        <end position="32"/>
    </location>
</feature>
<protein>
    <submittedName>
        <fullName evidence="2">Uncharacterized protein</fullName>
    </submittedName>
</protein>